<keyword evidence="7 10" id="KW-0378">Hydrolase</keyword>
<keyword evidence="4 10" id="KW-0540">Nuclease</keyword>
<feature type="binding site" evidence="10">
    <location>
        <position position="269"/>
    </location>
    <ligand>
        <name>Zn(2+)</name>
        <dbReference type="ChEBI" id="CHEBI:29105"/>
        <label>2</label>
        <note>catalytic</note>
    </ligand>
</feature>
<evidence type="ECO:0000256" key="5">
    <source>
        <dbReference type="ARBA" id="ARBA00022723"/>
    </source>
</evidence>
<dbReference type="CDD" id="cd07717">
    <property type="entry name" value="RNaseZ_ZiPD-like_MBL-fold"/>
    <property type="match status" value="1"/>
</dbReference>
<dbReference type="HAMAP" id="MF_01818">
    <property type="entry name" value="RNase_Z_BN"/>
    <property type="match status" value="1"/>
</dbReference>
<dbReference type="Gene3D" id="3.60.15.10">
    <property type="entry name" value="Ribonuclease Z/Hydroxyacylglutathione hydrolase-like"/>
    <property type="match status" value="1"/>
</dbReference>
<keyword evidence="6 10" id="KW-0255">Endonuclease</keyword>
<sequence length="303" mass="33428">MEFHFLGTGAGLPSKQRNVSGLALRFLQRKSSQWLFDCGEATQHQLLESPITLTKIDKIFISHLHGDHIFGLPGLLCSRSAQGATTPLTIYGPYGIQAFVETALSVSSSYLSFEVEYAIVQEGIIFADEMMSVEALEIDHVIPSYAFRLTEADRPGTLQVERLREIGIEPGPIYQRIQRGDVVELADGTVVNGDDYLGPAKKGRVVIIAGDTRLSEKVKAFAGAANLLIHEGTFRGDKQEHAQRFGHSTITEAASLAREADVEHLIITHISSRYAEEEKELELEAKRVFPAAKIAYDGMIFKL</sequence>
<protein>
    <recommendedName>
        <fullName evidence="2 10">Ribonuclease Z</fullName>
        <shortName evidence="10">RNase Z</shortName>
        <ecNumber evidence="2 10">3.1.26.11</ecNumber>
    </recommendedName>
    <alternativeName>
        <fullName evidence="10">tRNA 3 endonuclease</fullName>
    </alternativeName>
    <alternativeName>
        <fullName evidence="10">tRNase Z</fullName>
    </alternativeName>
</protein>
<name>A0A9X2DMT5_9BACI</name>
<dbReference type="Proteomes" id="UP001139179">
    <property type="component" value="Unassembled WGS sequence"/>
</dbReference>
<evidence type="ECO:0000256" key="1">
    <source>
        <dbReference type="ARBA" id="ARBA00011738"/>
    </source>
</evidence>
<dbReference type="InterPro" id="IPR013471">
    <property type="entry name" value="RNase_Z/BN"/>
</dbReference>
<dbReference type="GO" id="GO:0042781">
    <property type="term" value="F:3'-tRNA processing endoribonuclease activity"/>
    <property type="evidence" value="ECO:0007669"/>
    <property type="project" value="UniProtKB-UniRule"/>
</dbReference>
<feature type="binding site" evidence="10">
    <location>
        <position position="65"/>
    </location>
    <ligand>
        <name>Zn(2+)</name>
        <dbReference type="ChEBI" id="CHEBI:29105"/>
        <label>1</label>
        <note>catalytic</note>
    </ligand>
</feature>
<evidence type="ECO:0000313" key="12">
    <source>
        <dbReference type="Proteomes" id="UP001139179"/>
    </source>
</evidence>
<dbReference type="GO" id="GO:0008270">
    <property type="term" value="F:zinc ion binding"/>
    <property type="evidence" value="ECO:0007669"/>
    <property type="project" value="UniProtKB-UniRule"/>
</dbReference>
<comment type="function">
    <text evidence="9 10">Zinc phosphodiesterase, which displays some tRNA 3'-processing endonuclease activity. Probably involved in tRNA maturation, by removing a 3'-trailer from precursor tRNA.</text>
</comment>
<comment type="cofactor">
    <cofactor evidence="10">
        <name>Zn(2+)</name>
        <dbReference type="ChEBI" id="CHEBI:29105"/>
    </cofactor>
    <text evidence="10">Binds 2 Zn(2+) ions.</text>
</comment>
<organism evidence="11 12">
    <name type="scientific">Halalkalibacter oceani</name>
    <dbReference type="NCBI Taxonomy" id="1653776"/>
    <lineage>
        <taxon>Bacteria</taxon>
        <taxon>Bacillati</taxon>
        <taxon>Bacillota</taxon>
        <taxon>Bacilli</taxon>
        <taxon>Bacillales</taxon>
        <taxon>Bacillaceae</taxon>
        <taxon>Halalkalibacter</taxon>
    </lineage>
</organism>
<evidence type="ECO:0000256" key="3">
    <source>
        <dbReference type="ARBA" id="ARBA00022694"/>
    </source>
</evidence>
<dbReference type="RefSeq" id="WP_251222346.1">
    <property type="nucleotide sequence ID" value="NZ_JAMBOL010000003.1"/>
</dbReference>
<evidence type="ECO:0000256" key="2">
    <source>
        <dbReference type="ARBA" id="ARBA00012477"/>
    </source>
</evidence>
<evidence type="ECO:0000256" key="4">
    <source>
        <dbReference type="ARBA" id="ARBA00022722"/>
    </source>
</evidence>
<evidence type="ECO:0000256" key="8">
    <source>
        <dbReference type="ARBA" id="ARBA00022833"/>
    </source>
</evidence>
<feature type="binding site" evidence="10">
    <location>
        <position position="68"/>
    </location>
    <ligand>
        <name>Zn(2+)</name>
        <dbReference type="ChEBI" id="CHEBI:29105"/>
        <label>2</label>
        <note>catalytic</note>
    </ligand>
</feature>
<dbReference type="AlphaFoldDB" id="A0A9X2DMT5"/>
<evidence type="ECO:0000256" key="10">
    <source>
        <dbReference type="HAMAP-Rule" id="MF_01818"/>
    </source>
</evidence>
<feature type="binding site" evidence="10">
    <location>
        <position position="211"/>
    </location>
    <ligand>
        <name>Zn(2+)</name>
        <dbReference type="ChEBI" id="CHEBI:29105"/>
        <label>2</label>
        <note>catalytic</note>
    </ligand>
</feature>
<dbReference type="NCBIfam" id="TIGR02651">
    <property type="entry name" value="RNase_Z"/>
    <property type="match status" value="1"/>
</dbReference>
<evidence type="ECO:0000256" key="6">
    <source>
        <dbReference type="ARBA" id="ARBA00022759"/>
    </source>
</evidence>
<accession>A0A9X2DMT5</accession>
<dbReference type="SUPFAM" id="SSF56281">
    <property type="entry name" value="Metallo-hydrolase/oxidoreductase"/>
    <property type="match status" value="1"/>
</dbReference>
<evidence type="ECO:0000313" key="11">
    <source>
        <dbReference type="EMBL" id="MCM3713534.1"/>
    </source>
</evidence>
<feature type="binding site" evidence="10">
    <location>
        <position position="67"/>
    </location>
    <ligand>
        <name>Zn(2+)</name>
        <dbReference type="ChEBI" id="CHEBI:29105"/>
        <label>2</label>
        <note>catalytic</note>
    </ligand>
</feature>
<comment type="subunit">
    <text evidence="1 10">Homodimer.</text>
</comment>
<feature type="binding site" evidence="10">
    <location>
        <position position="211"/>
    </location>
    <ligand>
        <name>Zn(2+)</name>
        <dbReference type="ChEBI" id="CHEBI:29105"/>
        <label>1</label>
        <note>catalytic</note>
    </ligand>
</feature>
<feature type="binding site" evidence="10">
    <location>
        <position position="140"/>
    </location>
    <ligand>
        <name>Zn(2+)</name>
        <dbReference type="ChEBI" id="CHEBI:29105"/>
        <label>1</label>
        <note>catalytic</note>
    </ligand>
</feature>
<evidence type="ECO:0000256" key="9">
    <source>
        <dbReference type="ARBA" id="ARBA00057812"/>
    </source>
</evidence>
<dbReference type="EMBL" id="JAMBOL010000003">
    <property type="protein sequence ID" value="MCM3713534.1"/>
    <property type="molecule type" value="Genomic_DNA"/>
</dbReference>
<keyword evidence="3 10" id="KW-0819">tRNA processing</keyword>
<dbReference type="InterPro" id="IPR036866">
    <property type="entry name" value="RibonucZ/Hydroxyglut_hydro"/>
</dbReference>
<dbReference type="PANTHER" id="PTHR46018">
    <property type="entry name" value="ZINC PHOSPHODIESTERASE ELAC PROTEIN 1"/>
    <property type="match status" value="1"/>
</dbReference>
<evidence type="ECO:0000256" key="7">
    <source>
        <dbReference type="ARBA" id="ARBA00022801"/>
    </source>
</evidence>
<comment type="catalytic activity">
    <reaction evidence="10">
        <text>Endonucleolytic cleavage of RNA, removing extra 3' nucleotides from tRNA precursor, generating 3' termini of tRNAs. A 3'-hydroxy group is left at the tRNA terminus and a 5'-phosphoryl group is left at the trailer molecule.</text>
        <dbReference type="EC" id="3.1.26.11"/>
    </reaction>
</comment>
<keyword evidence="12" id="KW-1185">Reference proteome</keyword>
<dbReference type="NCBIfam" id="NF000801">
    <property type="entry name" value="PRK00055.1-3"/>
    <property type="match status" value="1"/>
</dbReference>
<dbReference type="EC" id="3.1.26.11" evidence="2 10"/>
<feature type="binding site" evidence="10">
    <location>
        <position position="63"/>
    </location>
    <ligand>
        <name>Zn(2+)</name>
        <dbReference type="ChEBI" id="CHEBI:29105"/>
        <label>1</label>
        <note>catalytic</note>
    </ligand>
</feature>
<dbReference type="GO" id="GO:0042802">
    <property type="term" value="F:identical protein binding"/>
    <property type="evidence" value="ECO:0007669"/>
    <property type="project" value="UniProtKB-ARBA"/>
</dbReference>
<comment type="similarity">
    <text evidence="10">Belongs to the RNase Z family.</text>
</comment>
<keyword evidence="5 10" id="KW-0479">Metal-binding</keyword>
<dbReference type="Pfam" id="PF23023">
    <property type="entry name" value="Anti-Pycsar_Apyc1"/>
    <property type="match status" value="1"/>
</dbReference>
<feature type="active site" description="Proton acceptor" evidence="10">
    <location>
        <position position="67"/>
    </location>
</feature>
<dbReference type="PANTHER" id="PTHR46018:SF2">
    <property type="entry name" value="ZINC PHOSPHODIESTERASE ELAC PROTEIN 1"/>
    <property type="match status" value="1"/>
</dbReference>
<keyword evidence="8 10" id="KW-0862">Zinc</keyword>
<gene>
    <name evidence="10 11" type="primary">rnz</name>
    <name evidence="11" type="ORF">M3202_05520</name>
</gene>
<proteinExistence type="inferred from homology"/>
<dbReference type="FunFam" id="3.60.15.10:FF:000002">
    <property type="entry name" value="Ribonuclease Z"/>
    <property type="match status" value="1"/>
</dbReference>
<comment type="caution">
    <text evidence="11">The sequence shown here is derived from an EMBL/GenBank/DDBJ whole genome shotgun (WGS) entry which is preliminary data.</text>
</comment>
<reference evidence="11" key="1">
    <citation type="submission" date="2022-05" db="EMBL/GenBank/DDBJ databases">
        <title>Comparative Genomics of Spacecraft Associated Microbes.</title>
        <authorList>
            <person name="Tran M.T."/>
            <person name="Wright A."/>
            <person name="Seuylemezian A."/>
            <person name="Eisen J."/>
            <person name="Coil D."/>
        </authorList>
    </citation>
    <scope>NUCLEOTIDE SEQUENCE</scope>
    <source>
        <strain evidence="11">214.1.1</strain>
    </source>
</reference>